<keyword evidence="1" id="KW-0479">Metal-binding</keyword>
<protein>
    <submittedName>
        <fullName evidence="5">DNA primase</fullName>
    </submittedName>
</protein>
<dbReference type="Proteomes" id="UP000322025">
    <property type="component" value="Unassembled WGS sequence"/>
</dbReference>
<dbReference type="EMBL" id="VMSO01000022">
    <property type="protein sequence ID" value="KAA8500540.1"/>
    <property type="molecule type" value="Genomic_DNA"/>
</dbReference>
<feature type="domain" description="Zinc finger CHC2-type" evidence="4">
    <location>
        <begin position="28"/>
        <end position="79"/>
    </location>
</feature>
<dbReference type="Gene3D" id="3.90.580.10">
    <property type="entry name" value="Zinc finger, CHC2-type domain"/>
    <property type="match status" value="1"/>
</dbReference>
<dbReference type="PANTHER" id="PTHR30313:SF2">
    <property type="entry name" value="DNA PRIMASE"/>
    <property type="match status" value="1"/>
</dbReference>
<keyword evidence="6" id="KW-1185">Reference proteome</keyword>
<dbReference type="InterPro" id="IPR050219">
    <property type="entry name" value="DnaG_primase"/>
</dbReference>
<proteinExistence type="predicted"/>
<dbReference type="GO" id="GO:0006269">
    <property type="term" value="P:DNA replication, synthesis of primer"/>
    <property type="evidence" value="ECO:0007669"/>
    <property type="project" value="TreeGrafter"/>
</dbReference>
<dbReference type="PANTHER" id="PTHR30313">
    <property type="entry name" value="DNA PRIMASE"/>
    <property type="match status" value="1"/>
</dbReference>
<dbReference type="SMART" id="SM00400">
    <property type="entry name" value="ZnF_CHCC"/>
    <property type="match status" value="1"/>
</dbReference>
<evidence type="ECO:0000256" key="2">
    <source>
        <dbReference type="ARBA" id="ARBA00022771"/>
    </source>
</evidence>
<accession>A0A5M9HU87</accession>
<evidence type="ECO:0000313" key="6">
    <source>
        <dbReference type="Proteomes" id="UP000322025"/>
    </source>
</evidence>
<evidence type="ECO:0000256" key="3">
    <source>
        <dbReference type="ARBA" id="ARBA00022833"/>
    </source>
</evidence>
<dbReference type="GO" id="GO:0008270">
    <property type="term" value="F:zinc ion binding"/>
    <property type="evidence" value="ECO:0007669"/>
    <property type="project" value="UniProtKB-KW"/>
</dbReference>
<keyword evidence="2" id="KW-0863">Zinc-finger</keyword>
<dbReference type="OrthoDB" id="9773296at2"/>
<dbReference type="InterPro" id="IPR036977">
    <property type="entry name" value="DNA_primase_Znf_CHC2"/>
</dbReference>
<evidence type="ECO:0000313" key="5">
    <source>
        <dbReference type="EMBL" id="KAA8500540.1"/>
    </source>
</evidence>
<evidence type="ECO:0000259" key="4">
    <source>
        <dbReference type="SMART" id="SM00400"/>
    </source>
</evidence>
<dbReference type="AlphaFoldDB" id="A0A5M9HU87"/>
<reference evidence="5" key="1">
    <citation type="submission" date="2019-07" db="EMBL/GenBank/DDBJ databases">
        <authorList>
            <person name="Wongkuna S."/>
            <person name="Scaria J."/>
        </authorList>
    </citation>
    <scope>NUCLEOTIDE SEQUENCE [LARGE SCALE GENOMIC DNA]</scope>
    <source>
        <strain evidence="5">SW178</strain>
    </source>
</reference>
<dbReference type="GO" id="GO:0003899">
    <property type="term" value="F:DNA-directed RNA polymerase activity"/>
    <property type="evidence" value="ECO:0007669"/>
    <property type="project" value="InterPro"/>
</dbReference>
<dbReference type="GO" id="GO:0005737">
    <property type="term" value="C:cytoplasm"/>
    <property type="evidence" value="ECO:0007669"/>
    <property type="project" value="TreeGrafter"/>
</dbReference>
<keyword evidence="3" id="KW-0862">Zinc</keyword>
<evidence type="ECO:0000256" key="1">
    <source>
        <dbReference type="ARBA" id="ARBA00022723"/>
    </source>
</evidence>
<dbReference type="GO" id="GO:0003677">
    <property type="term" value="F:DNA binding"/>
    <property type="evidence" value="ECO:0007669"/>
    <property type="project" value="InterPro"/>
</dbReference>
<sequence>MNIFQEVKSYVTAKQAAEQYGIRVGRNQMACCPFHDDHHPSMKIDTNYYCFACGAKGDVIGLTAGLFGLAPYEAARKLIEDFQLPVTAEKCQERRKKYRNRNPVSVKKKMTDWHRHAVKVLTDYLSWIRFWKRFYGSEPGAFEQEQFLEALENERKINDYLDILLTGSGEEITEFFICKRKEVAEIEQHVERYQRRVHAEIRAYCRK</sequence>
<organism evidence="5 6">
    <name type="scientific">Mediterraneibacter catenae</name>
    <dbReference type="NCBI Taxonomy" id="2594882"/>
    <lineage>
        <taxon>Bacteria</taxon>
        <taxon>Bacillati</taxon>
        <taxon>Bacillota</taxon>
        <taxon>Clostridia</taxon>
        <taxon>Lachnospirales</taxon>
        <taxon>Lachnospiraceae</taxon>
        <taxon>Mediterraneibacter</taxon>
    </lineage>
</organism>
<dbReference type="SUPFAM" id="SSF57783">
    <property type="entry name" value="Zinc beta-ribbon"/>
    <property type="match status" value="1"/>
</dbReference>
<dbReference type="RefSeq" id="WP_150311415.1">
    <property type="nucleotide sequence ID" value="NZ_VMSO01000022.1"/>
</dbReference>
<dbReference type="InterPro" id="IPR002694">
    <property type="entry name" value="Znf_CHC2"/>
</dbReference>
<comment type="caution">
    <text evidence="5">The sequence shown here is derived from an EMBL/GenBank/DDBJ whole genome shotgun (WGS) entry which is preliminary data.</text>
</comment>
<name>A0A5M9HU87_9FIRM</name>
<gene>
    <name evidence="5" type="ORF">FNY66_12900</name>
</gene>
<dbReference type="Pfam" id="PF01807">
    <property type="entry name" value="Zn_ribbon_DnaG"/>
    <property type="match status" value="1"/>
</dbReference>